<name>A0ABR3EUB7_9AGAR</name>
<feature type="non-terminal residue" evidence="2">
    <location>
        <position position="1"/>
    </location>
</feature>
<reference evidence="2 3" key="1">
    <citation type="submission" date="2024-02" db="EMBL/GenBank/DDBJ databases">
        <title>A draft genome for the cacao thread blight pathogen Marasmius crinis-equi.</title>
        <authorList>
            <person name="Cohen S.P."/>
            <person name="Baruah I.K."/>
            <person name="Amoako-Attah I."/>
            <person name="Bukari Y."/>
            <person name="Meinhardt L.W."/>
            <person name="Bailey B.A."/>
        </authorList>
    </citation>
    <scope>NUCLEOTIDE SEQUENCE [LARGE SCALE GENOMIC DNA]</scope>
    <source>
        <strain evidence="2 3">GH-76</strain>
    </source>
</reference>
<evidence type="ECO:0000313" key="1">
    <source>
        <dbReference type="EMBL" id="KAL0565860.1"/>
    </source>
</evidence>
<evidence type="ECO:0000313" key="2">
    <source>
        <dbReference type="EMBL" id="KAL0566498.1"/>
    </source>
</evidence>
<dbReference type="EMBL" id="JBAHYK010002094">
    <property type="protein sequence ID" value="KAL0565860.1"/>
    <property type="molecule type" value="Genomic_DNA"/>
</dbReference>
<protein>
    <submittedName>
        <fullName evidence="2">Uncharacterized protein</fullName>
    </submittedName>
</protein>
<dbReference type="Proteomes" id="UP001465976">
    <property type="component" value="Unassembled WGS sequence"/>
</dbReference>
<dbReference type="EMBL" id="JBAHYK010001880">
    <property type="protein sequence ID" value="KAL0566498.1"/>
    <property type="molecule type" value="Genomic_DNA"/>
</dbReference>
<evidence type="ECO:0000313" key="3">
    <source>
        <dbReference type="Proteomes" id="UP001465976"/>
    </source>
</evidence>
<accession>A0ABR3EUB7</accession>
<comment type="caution">
    <text evidence="2">The sequence shown here is derived from an EMBL/GenBank/DDBJ whole genome shotgun (WGS) entry which is preliminary data.</text>
</comment>
<gene>
    <name evidence="2" type="ORF">V5O48_015512</name>
    <name evidence="1" type="ORF">V5O48_016157</name>
</gene>
<sequence>PGPFLVESYILVGLLTSLSRWLGISQCTIFSFPSHLTLYRHPRDTRYSRTKNPDVLHSTDTPAYVTMGWIFRSSSGWMLIMDSVLDSDSDKRMVFVEAIYPGVGSLSGAARSPNIPGLAGREPRIRSHPPCYAYYPPKHTASNTLSSVPEFSLPFLHRSKLQLYRVPFFL</sequence>
<proteinExistence type="predicted"/>
<organism evidence="2 3">
    <name type="scientific">Marasmius crinis-equi</name>
    <dbReference type="NCBI Taxonomy" id="585013"/>
    <lineage>
        <taxon>Eukaryota</taxon>
        <taxon>Fungi</taxon>
        <taxon>Dikarya</taxon>
        <taxon>Basidiomycota</taxon>
        <taxon>Agaricomycotina</taxon>
        <taxon>Agaricomycetes</taxon>
        <taxon>Agaricomycetidae</taxon>
        <taxon>Agaricales</taxon>
        <taxon>Marasmiineae</taxon>
        <taxon>Marasmiaceae</taxon>
        <taxon>Marasmius</taxon>
    </lineage>
</organism>
<keyword evidence="3" id="KW-1185">Reference proteome</keyword>